<evidence type="ECO:0000313" key="1">
    <source>
        <dbReference type="EMBL" id="KTD71228.1"/>
    </source>
</evidence>
<dbReference type="Proteomes" id="UP000054693">
    <property type="component" value="Unassembled WGS sequence"/>
</dbReference>
<dbReference type="EMBL" id="LNZA01000008">
    <property type="protein sequence ID" value="KTD71228.1"/>
    <property type="molecule type" value="Genomic_DNA"/>
</dbReference>
<gene>
    <name evidence="1" type="ORF">Ltuc_2587</name>
</gene>
<evidence type="ECO:0000313" key="2">
    <source>
        <dbReference type="Proteomes" id="UP000054693"/>
    </source>
</evidence>
<reference evidence="1 2" key="1">
    <citation type="submission" date="2015-11" db="EMBL/GenBank/DDBJ databases">
        <title>Genomic analysis of 38 Legionella species identifies large and diverse effector repertoires.</title>
        <authorList>
            <person name="Burstein D."/>
            <person name="Amaro F."/>
            <person name="Zusman T."/>
            <person name="Lifshitz Z."/>
            <person name="Cohen O."/>
            <person name="Gilbert J.A."/>
            <person name="Pupko T."/>
            <person name="Shuman H.A."/>
            <person name="Segal G."/>
        </authorList>
    </citation>
    <scope>NUCLEOTIDE SEQUENCE [LARGE SCALE GENOMIC DNA]</scope>
    <source>
        <strain evidence="1 2">ATCC 49180</strain>
    </source>
</reference>
<dbReference type="PATRIC" id="fig|40335.7.peg.2765"/>
<organism evidence="1 2">
    <name type="scientific">Legionella tucsonensis</name>
    <dbReference type="NCBI Taxonomy" id="40335"/>
    <lineage>
        <taxon>Bacteria</taxon>
        <taxon>Pseudomonadati</taxon>
        <taxon>Pseudomonadota</taxon>
        <taxon>Gammaproteobacteria</taxon>
        <taxon>Legionellales</taxon>
        <taxon>Legionellaceae</taxon>
        <taxon>Legionella</taxon>
    </lineage>
</organism>
<accession>A0A0W0ZPT0</accession>
<dbReference type="RefSeq" id="WP_058521799.1">
    <property type="nucleotide sequence ID" value="NZ_CAAAIP010000002.1"/>
</dbReference>
<protein>
    <submittedName>
        <fullName evidence="1">Uncharacterized protein</fullName>
    </submittedName>
</protein>
<proteinExistence type="predicted"/>
<name>A0A0W0ZPT0_9GAMM</name>
<sequence length="386" mass="43925">MPKSVILATKKSEFFITIAKKGIHSFVMLGIMVDGKPEILAKVGKGNVIDKDFGTSCSDKFTLFGKIVGSHSDASLMDEGRDTSDSDISYQAYSITYEHYLEFLAITRDIHQDQLEYYKKRKVPNVPVKKLTYPERGVFNLREGIKCYIPEEEPSEQITLRYQKIDTFDKASTFNNERIRQGIVDGAREISTSNTCRTTACDILNYTLQYSPNVPSLFVTGLDYKIKLIKGQLPQNGFYILPPPPNCFKVNPTQMEVLNELYKKIEDLPKNHPNLDATRKKFNELKRLYQEIAGEPQLSLNQLLKKITDHRAANNSLFNVRRSQSIFSGLVEALGFKTGTQQAYDRMTKVVIEEIKRGKEGQVIIDRREDTSQLGDSLLLQKIPSM</sequence>
<comment type="caution">
    <text evidence="1">The sequence shown here is derived from an EMBL/GenBank/DDBJ whole genome shotgun (WGS) entry which is preliminary data.</text>
</comment>
<dbReference type="AlphaFoldDB" id="A0A0W0ZPT0"/>
<keyword evidence="2" id="KW-1185">Reference proteome</keyword>